<sequence>MIAAPNKVRYLHVTIEQQTRNWVASFVIKLNLCPFARREMDRNTIRIQVCDATEIEPALDAVITEAKLLDETADIETTLLVFPSFVSDFYDYLDFADLAESHLHLNNYEGVYQLATFHPDYCFADSAPDDPANYTNRSPFPMLHLLREASLDKAIAYYGDTSAIPDNNIACLRQLGLDGIQKLLSGTN</sequence>
<dbReference type="RefSeq" id="WP_382342442.1">
    <property type="nucleotide sequence ID" value="NZ_JBHSAB010000014.1"/>
</dbReference>
<comment type="caution">
    <text evidence="1">The sequence shown here is derived from an EMBL/GenBank/DDBJ whole genome shotgun (WGS) entry which is preliminary data.</text>
</comment>
<organism evidence="1 2">
    <name type="scientific">Legionella dresdenensis</name>
    <dbReference type="NCBI Taxonomy" id="450200"/>
    <lineage>
        <taxon>Bacteria</taxon>
        <taxon>Pseudomonadati</taxon>
        <taxon>Pseudomonadota</taxon>
        <taxon>Gammaproteobacteria</taxon>
        <taxon>Legionellales</taxon>
        <taxon>Legionellaceae</taxon>
        <taxon>Legionella</taxon>
    </lineage>
</organism>
<evidence type="ECO:0000313" key="2">
    <source>
        <dbReference type="Proteomes" id="UP001595758"/>
    </source>
</evidence>
<dbReference type="InterPro" id="IPR009858">
    <property type="entry name" value="DUF1415"/>
</dbReference>
<dbReference type="EMBL" id="JBHSAB010000014">
    <property type="protein sequence ID" value="MFC3908813.1"/>
    <property type="molecule type" value="Genomic_DNA"/>
</dbReference>
<name>A0ABV8CER1_9GAMM</name>
<evidence type="ECO:0000313" key="1">
    <source>
        <dbReference type="EMBL" id="MFC3908813.1"/>
    </source>
</evidence>
<keyword evidence="2" id="KW-1185">Reference proteome</keyword>
<proteinExistence type="predicted"/>
<protein>
    <submittedName>
        <fullName evidence="1">DUF1415 domain-containing protein</fullName>
    </submittedName>
</protein>
<gene>
    <name evidence="1" type="ORF">ACFORL_06945</name>
</gene>
<dbReference type="Pfam" id="PF07209">
    <property type="entry name" value="DUF1415"/>
    <property type="match status" value="1"/>
</dbReference>
<reference evidence="2" key="1">
    <citation type="journal article" date="2019" name="Int. J. Syst. Evol. Microbiol.">
        <title>The Global Catalogue of Microorganisms (GCM) 10K type strain sequencing project: providing services to taxonomists for standard genome sequencing and annotation.</title>
        <authorList>
            <consortium name="The Broad Institute Genomics Platform"/>
            <consortium name="The Broad Institute Genome Sequencing Center for Infectious Disease"/>
            <person name="Wu L."/>
            <person name="Ma J."/>
        </authorList>
    </citation>
    <scope>NUCLEOTIDE SEQUENCE [LARGE SCALE GENOMIC DNA]</scope>
    <source>
        <strain evidence="2">CCUG 59858</strain>
    </source>
</reference>
<accession>A0ABV8CER1</accession>
<dbReference type="Proteomes" id="UP001595758">
    <property type="component" value="Unassembled WGS sequence"/>
</dbReference>